<keyword evidence="2" id="KW-1185">Reference proteome</keyword>
<evidence type="ECO:0000313" key="2">
    <source>
        <dbReference type="Proteomes" id="UP000501690"/>
    </source>
</evidence>
<accession>A0A4D6M5G8</accession>
<name>A0A4D6M5G8_VIGUN</name>
<dbReference type="EMBL" id="CP039350">
    <property type="protein sequence ID" value="QCD96619.1"/>
    <property type="molecule type" value="Genomic_DNA"/>
</dbReference>
<sequence>MPFRAQLEECYVLNPYLDSTQGIHSELNSRNPAILPLKHHQKSRRSRLQSAKHLRTLQTQQPPPGGTTRIARRQCSRNPLFLSLSPDRLTLAARRHELPVPPALTLSPGGLHIVATRHDNNYAIAILIRLKHHSDFPYYIATIPGYH</sequence>
<organism evidence="1 2">
    <name type="scientific">Vigna unguiculata</name>
    <name type="common">Cowpea</name>
    <dbReference type="NCBI Taxonomy" id="3917"/>
    <lineage>
        <taxon>Eukaryota</taxon>
        <taxon>Viridiplantae</taxon>
        <taxon>Streptophyta</taxon>
        <taxon>Embryophyta</taxon>
        <taxon>Tracheophyta</taxon>
        <taxon>Spermatophyta</taxon>
        <taxon>Magnoliopsida</taxon>
        <taxon>eudicotyledons</taxon>
        <taxon>Gunneridae</taxon>
        <taxon>Pentapetalae</taxon>
        <taxon>rosids</taxon>
        <taxon>fabids</taxon>
        <taxon>Fabales</taxon>
        <taxon>Fabaceae</taxon>
        <taxon>Papilionoideae</taxon>
        <taxon>50 kb inversion clade</taxon>
        <taxon>NPAAA clade</taxon>
        <taxon>indigoferoid/millettioid clade</taxon>
        <taxon>Phaseoleae</taxon>
        <taxon>Vigna</taxon>
    </lineage>
</organism>
<proteinExistence type="predicted"/>
<dbReference type="Proteomes" id="UP000501690">
    <property type="component" value="Linkage Group LG6"/>
</dbReference>
<protein>
    <submittedName>
        <fullName evidence="1">Uncharacterized protein</fullName>
    </submittedName>
</protein>
<gene>
    <name evidence="1" type="ORF">DEO72_LG6g1326</name>
</gene>
<reference evidence="1 2" key="1">
    <citation type="submission" date="2019-04" db="EMBL/GenBank/DDBJ databases">
        <title>An improved genome assembly and genetic linkage map for asparagus bean, Vigna unguiculata ssp. sesquipedialis.</title>
        <authorList>
            <person name="Xia Q."/>
            <person name="Zhang R."/>
            <person name="Dong Y."/>
        </authorList>
    </citation>
    <scope>NUCLEOTIDE SEQUENCE [LARGE SCALE GENOMIC DNA]</scope>
    <source>
        <tissue evidence="1">Leaf</tissue>
    </source>
</reference>
<evidence type="ECO:0000313" key="1">
    <source>
        <dbReference type="EMBL" id="QCD96619.1"/>
    </source>
</evidence>
<dbReference type="AlphaFoldDB" id="A0A4D6M5G8"/>